<name>A0A7J7GSX4_CAMSI</name>
<evidence type="ECO:0000313" key="2">
    <source>
        <dbReference type="EMBL" id="KAF5943021.1"/>
    </source>
</evidence>
<dbReference type="GO" id="GO:0004672">
    <property type="term" value="F:protein kinase activity"/>
    <property type="evidence" value="ECO:0007669"/>
    <property type="project" value="InterPro"/>
</dbReference>
<dbReference type="PROSITE" id="PS50011">
    <property type="entry name" value="PROTEIN_KINASE_DOM"/>
    <property type="match status" value="1"/>
</dbReference>
<dbReference type="InterPro" id="IPR000719">
    <property type="entry name" value="Prot_kinase_dom"/>
</dbReference>
<reference evidence="3" key="1">
    <citation type="journal article" date="2020" name="Nat. Commun.">
        <title>Genome assembly of wild tea tree DASZ reveals pedigree and selection history of tea varieties.</title>
        <authorList>
            <person name="Zhang W."/>
            <person name="Zhang Y."/>
            <person name="Qiu H."/>
            <person name="Guo Y."/>
            <person name="Wan H."/>
            <person name="Zhang X."/>
            <person name="Scossa F."/>
            <person name="Alseekh S."/>
            <person name="Zhang Q."/>
            <person name="Wang P."/>
            <person name="Xu L."/>
            <person name="Schmidt M.H."/>
            <person name="Jia X."/>
            <person name="Li D."/>
            <person name="Zhu A."/>
            <person name="Guo F."/>
            <person name="Chen W."/>
            <person name="Ni D."/>
            <person name="Usadel B."/>
            <person name="Fernie A.R."/>
            <person name="Wen W."/>
        </authorList>
    </citation>
    <scope>NUCLEOTIDE SEQUENCE [LARGE SCALE GENOMIC DNA]</scope>
    <source>
        <strain evidence="3">cv. G240</strain>
    </source>
</reference>
<dbReference type="GO" id="GO:0005524">
    <property type="term" value="F:ATP binding"/>
    <property type="evidence" value="ECO:0007669"/>
    <property type="project" value="InterPro"/>
</dbReference>
<dbReference type="AlphaFoldDB" id="A0A7J7GSX4"/>
<comment type="caution">
    <text evidence="2">The sequence shown here is derived from an EMBL/GenBank/DDBJ whole genome shotgun (WGS) entry which is preliminary data.</text>
</comment>
<dbReference type="Proteomes" id="UP000593564">
    <property type="component" value="Unassembled WGS sequence"/>
</dbReference>
<dbReference type="InterPro" id="IPR008271">
    <property type="entry name" value="Ser/Thr_kinase_AS"/>
</dbReference>
<feature type="domain" description="Protein kinase" evidence="1">
    <location>
        <begin position="1"/>
        <end position="102"/>
    </location>
</feature>
<dbReference type="EMBL" id="JACBKZ010000009">
    <property type="protein sequence ID" value="KAF5943021.1"/>
    <property type="molecule type" value="Genomic_DNA"/>
</dbReference>
<accession>A0A7J7GSX4</accession>
<dbReference type="Gene3D" id="1.10.510.10">
    <property type="entry name" value="Transferase(Phosphotransferase) domain 1"/>
    <property type="match status" value="1"/>
</dbReference>
<evidence type="ECO:0000313" key="3">
    <source>
        <dbReference type="Proteomes" id="UP000593564"/>
    </source>
</evidence>
<dbReference type="PROSITE" id="PS00108">
    <property type="entry name" value="PROTEIN_KINASE_ST"/>
    <property type="match status" value="1"/>
</dbReference>
<evidence type="ECO:0000259" key="1">
    <source>
        <dbReference type="PROSITE" id="PS50011"/>
    </source>
</evidence>
<sequence>MVPNKWAQVQKIMRGIASDLDHIHTRATAAIIHGDLKPDNILLGQLNGLVPKRGLSFKLSRLLSQASKGGHDKIKEKVTLSRKHGCRYEYEYECGYADTAKP</sequence>
<proteinExistence type="predicted"/>
<organism evidence="2 3">
    <name type="scientific">Camellia sinensis</name>
    <name type="common">Tea plant</name>
    <name type="synonym">Thea sinensis</name>
    <dbReference type="NCBI Taxonomy" id="4442"/>
    <lineage>
        <taxon>Eukaryota</taxon>
        <taxon>Viridiplantae</taxon>
        <taxon>Streptophyta</taxon>
        <taxon>Embryophyta</taxon>
        <taxon>Tracheophyta</taxon>
        <taxon>Spermatophyta</taxon>
        <taxon>Magnoliopsida</taxon>
        <taxon>eudicotyledons</taxon>
        <taxon>Gunneridae</taxon>
        <taxon>Pentapetalae</taxon>
        <taxon>asterids</taxon>
        <taxon>Ericales</taxon>
        <taxon>Theaceae</taxon>
        <taxon>Camellia</taxon>
    </lineage>
</organism>
<reference evidence="2 3" key="2">
    <citation type="submission" date="2020-07" db="EMBL/GenBank/DDBJ databases">
        <title>Genome assembly of wild tea tree DASZ reveals pedigree and selection history of tea varieties.</title>
        <authorList>
            <person name="Zhang W."/>
        </authorList>
    </citation>
    <scope>NUCLEOTIDE SEQUENCE [LARGE SCALE GENOMIC DNA]</scope>
    <source>
        <strain evidence="3">cv. G240</strain>
        <tissue evidence="2">Leaf</tissue>
    </source>
</reference>
<dbReference type="InterPro" id="IPR011009">
    <property type="entry name" value="Kinase-like_dom_sf"/>
</dbReference>
<protein>
    <recommendedName>
        <fullName evidence="1">Protein kinase domain-containing protein</fullName>
    </recommendedName>
</protein>
<gene>
    <name evidence="2" type="ORF">HYC85_020663</name>
</gene>
<dbReference type="SUPFAM" id="SSF56112">
    <property type="entry name" value="Protein kinase-like (PK-like)"/>
    <property type="match status" value="1"/>
</dbReference>
<keyword evidence="3" id="KW-1185">Reference proteome</keyword>